<evidence type="ECO:0008006" key="4">
    <source>
        <dbReference type="Google" id="ProtNLM"/>
    </source>
</evidence>
<dbReference type="eggNOG" id="COG1940">
    <property type="taxonomic scope" value="Bacteria"/>
</dbReference>
<dbReference type="STRING" id="1235802.C823_05465"/>
<proteinExistence type="inferred from homology"/>
<dbReference type="InterPro" id="IPR000600">
    <property type="entry name" value="ROK"/>
</dbReference>
<dbReference type="PATRIC" id="fig|1235802.3.peg.5763"/>
<evidence type="ECO:0000313" key="2">
    <source>
        <dbReference type="EMBL" id="EMZ19640.1"/>
    </source>
</evidence>
<sequence length="282" mass="31478">MGVGLVFDIGGTFIRGGVYDSEQGLYSFVVRQQAPNYKSKSRDELKGALMDQIQMIQTTLLNKYDNIEYEKIGISFPGPINQNGIILNAPTLWGTKIKNIDLNHEMSKIFSAKPCFIINDITAAGYRYLNTEMETFCILTISSGVGGKIFYRGEALLDKEGMAGEVGHIYYRGKYNQLICDCGEYGHIGSMASGRGIEQLARCIIDQEEIKNTYFSSVLLQEQELTTYTIVKAIKEKDPLALFILGEAVKPIVDIINTLIFTIVPLYNFLKNKITYKALSGV</sequence>
<comment type="caution">
    <text evidence="2">The sequence shown here is derived from an EMBL/GenBank/DDBJ whole genome shotgun (WGS) entry which is preliminary data.</text>
</comment>
<dbReference type="AlphaFoldDB" id="N2A0U4"/>
<dbReference type="HOGENOM" id="CLU_073002_0_0_9"/>
<name>N2A0U4_9FIRM</name>
<protein>
    <recommendedName>
        <fullName evidence="4">Glucokinase</fullName>
    </recommendedName>
</protein>
<accession>N2A0U4</accession>
<dbReference type="SUPFAM" id="SSF53067">
    <property type="entry name" value="Actin-like ATPase domain"/>
    <property type="match status" value="1"/>
</dbReference>
<dbReference type="OrthoDB" id="9795247at2"/>
<dbReference type="PANTHER" id="PTHR18964:SF149">
    <property type="entry name" value="BIFUNCTIONAL UDP-N-ACETYLGLUCOSAMINE 2-EPIMERASE_N-ACETYLMANNOSAMINE KINASE"/>
    <property type="match status" value="1"/>
</dbReference>
<dbReference type="Proteomes" id="UP000012589">
    <property type="component" value="Unassembled WGS sequence"/>
</dbReference>
<evidence type="ECO:0000313" key="3">
    <source>
        <dbReference type="Proteomes" id="UP000012589"/>
    </source>
</evidence>
<dbReference type="PANTHER" id="PTHR18964">
    <property type="entry name" value="ROK (REPRESSOR, ORF, KINASE) FAMILY"/>
    <property type="match status" value="1"/>
</dbReference>
<organism evidence="2 3">
    <name type="scientific">Eubacterium plexicaudatum ASF492</name>
    <dbReference type="NCBI Taxonomy" id="1235802"/>
    <lineage>
        <taxon>Bacteria</taxon>
        <taxon>Bacillati</taxon>
        <taxon>Bacillota</taxon>
        <taxon>Clostridia</taxon>
        <taxon>Eubacteriales</taxon>
        <taxon>Eubacteriaceae</taxon>
        <taxon>Eubacterium</taxon>
    </lineage>
</organism>
<dbReference type="Gene3D" id="3.30.420.40">
    <property type="match status" value="2"/>
</dbReference>
<dbReference type="Pfam" id="PF00480">
    <property type="entry name" value="ROK"/>
    <property type="match status" value="1"/>
</dbReference>
<comment type="similarity">
    <text evidence="1">Belongs to the ROK (NagC/XylR) family.</text>
</comment>
<reference evidence="2 3" key="1">
    <citation type="journal article" date="2014" name="Genome Announc.">
        <title>Draft genome sequences of the altered schaedler flora, a defined bacterial community from gnotobiotic mice.</title>
        <authorList>
            <person name="Wannemuehler M.J."/>
            <person name="Overstreet A.M."/>
            <person name="Ward D.V."/>
            <person name="Phillips G.J."/>
        </authorList>
    </citation>
    <scope>NUCLEOTIDE SEQUENCE [LARGE SCALE GENOMIC DNA]</scope>
    <source>
        <strain evidence="2 3">ASF492</strain>
    </source>
</reference>
<dbReference type="InterPro" id="IPR043129">
    <property type="entry name" value="ATPase_NBD"/>
</dbReference>
<evidence type="ECO:0000256" key="1">
    <source>
        <dbReference type="ARBA" id="ARBA00006479"/>
    </source>
</evidence>
<keyword evidence="3" id="KW-1185">Reference proteome</keyword>
<gene>
    <name evidence="2" type="ORF">C823_05465</name>
</gene>
<dbReference type="EMBL" id="AQFT01000160">
    <property type="protein sequence ID" value="EMZ19640.1"/>
    <property type="molecule type" value="Genomic_DNA"/>
</dbReference>